<protein>
    <submittedName>
        <fullName evidence="3">Alpha/beta hydrolase</fullName>
    </submittedName>
</protein>
<proteinExistence type="predicted"/>
<accession>A0A2M8S5D8</accession>
<sequence length="333" mass="36822">MKKVMNDATGTAFAQAGEFKTYDRLPPALQSYAKMVSFDIDSDQKLAEINKQQAELLAGFSFPYTDKWTAPAQDNQPAVDLYVYAPKGTDNQTLPTVYYTHGGGYVQGSATEYGKTLQALAERNNVKVVSVEYRLATKAPFPADVQDAYHGLKYIHANADKLGINPDKIIVMGHSAGGGLAARLALYNRDKGDVPIVGQILVYPMLDYRTGSPQSPYNNPYAGEFVWTPISNQFGWNKLRGGQSIQDSDMPYFSPAFAKDVSGLPRTYMMVGDLDLFVNEDIDYANRLIQAGVPIRLSVMPNVHHGFDELAPDLPQSVAYRQELDEQIAKMLK</sequence>
<keyword evidence="4" id="KW-1185">Reference proteome</keyword>
<dbReference type="PANTHER" id="PTHR48081">
    <property type="entry name" value="AB HYDROLASE SUPERFAMILY PROTEIN C4A8.06C"/>
    <property type="match status" value="1"/>
</dbReference>
<dbReference type="PANTHER" id="PTHR48081:SF8">
    <property type="entry name" value="ALPHA_BETA HYDROLASE FOLD-3 DOMAIN-CONTAINING PROTEIN-RELATED"/>
    <property type="match status" value="1"/>
</dbReference>
<dbReference type="InterPro" id="IPR029058">
    <property type="entry name" value="AB_hydrolase_fold"/>
</dbReference>
<evidence type="ECO:0000256" key="1">
    <source>
        <dbReference type="ARBA" id="ARBA00022801"/>
    </source>
</evidence>
<dbReference type="RefSeq" id="WP_100287620.1">
    <property type="nucleotide sequence ID" value="NZ_PHHA01000002.1"/>
</dbReference>
<organism evidence="3 4">
    <name type="scientific">Conservatibacter flavescens</name>
    <dbReference type="NCBI Taxonomy" id="28161"/>
    <lineage>
        <taxon>Bacteria</taxon>
        <taxon>Pseudomonadati</taxon>
        <taxon>Pseudomonadota</taxon>
        <taxon>Gammaproteobacteria</taxon>
        <taxon>Pasteurellales</taxon>
        <taxon>Pasteurellaceae</taxon>
        <taxon>Conservatibacter</taxon>
    </lineage>
</organism>
<name>A0A2M8S5D8_9PAST</name>
<evidence type="ECO:0000313" key="4">
    <source>
        <dbReference type="Proteomes" id="UP000229329"/>
    </source>
</evidence>
<dbReference type="Gene3D" id="3.40.50.1820">
    <property type="entry name" value="alpha/beta hydrolase"/>
    <property type="match status" value="1"/>
</dbReference>
<dbReference type="OrthoDB" id="9806180at2"/>
<evidence type="ECO:0000259" key="2">
    <source>
        <dbReference type="Pfam" id="PF07859"/>
    </source>
</evidence>
<evidence type="ECO:0000313" key="3">
    <source>
        <dbReference type="EMBL" id="PJG86344.1"/>
    </source>
</evidence>
<dbReference type="Pfam" id="PF07859">
    <property type="entry name" value="Abhydrolase_3"/>
    <property type="match status" value="1"/>
</dbReference>
<keyword evidence="1 3" id="KW-0378">Hydrolase</keyword>
<dbReference type="InterPro" id="IPR013094">
    <property type="entry name" value="AB_hydrolase_3"/>
</dbReference>
<gene>
    <name evidence="3" type="ORF">CVP05_00590</name>
</gene>
<dbReference type="AlphaFoldDB" id="A0A2M8S5D8"/>
<dbReference type="GO" id="GO:0016787">
    <property type="term" value="F:hydrolase activity"/>
    <property type="evidence" value="ECO:0007669"/>
    <property type="project" value="UniProtKB-KW"/>
</dbReference>
<dbReference type="InterPro" id="IPR050300">
    <property type="entry name" value="GDXG_lipolytic_enzyme"/>
</dbReference>
<reference evidence="3 4" key="1">
    <citation type="submission" date="2017-11" db="EMBL/GenBank/DDBJ databases">
        <title>Reclassification of Bisgaard taxon 7 as Conservatibacter flavescens gen. nov., sp. nov.</title>
        <authorList>
            <person name="Christensen H."/>
        </authorList>
    </citation>
    <scope>NUCLEOTIDE SEQUENCE [LARGE SCALE GENOMIC DNA]</scope>
    <source>
        <strain evidence="3 4">7_4</strain>
    </source>
</reference>
<dbReference type="SUPFAM" id="SSF53474">
    <property type="entry name" value="alpha/beta-Hydrolases"/>
    <property type="match status" value="1"/>
</dbReference>
<feature type="domain" description="Alpha/beta hydrolase fold-3" evidence="2">
    <location>
        <begin position="97"/>
        <end position="307"/>
    </location>
</feature>
<comment type="caution">
    <text evidence="3">The sequence shown here is derived from an EMBL/GenBank/DDBJ whole genome shotgun (WGS) entry which is preliminary data.</text>
</comment>
<dbReference type="EMBL" id="PHHA01000002">
    <property type="protein sequence ID" value="PJG86344.1"/>
    <property type="molecule type" value="Genomic_DNA"/>
</dbReference>
<dbReference type="Proteomes" id="UP000229329">
    <property type="component" value="Unassembled WGS sequence"/>
</dbReference>